<dbReference type="AlphaFoldDB" id="A0A1I7XCA0"/>
<organism evidence="1 2">
    <name type="scientific">Heterorhabditis bacteriophora</name>
    <name type="common">Entomopathogenic nematode worm</name>
    <dbReference type="NCBI Taxonomy" id="37862"/>
    <lineage>
        <taxon>Eukaryota</taxon>
        <taxon>Metazoa</taxon>
        <taxon>Ecdysozoa</taxon>
        <taxon>Nematoda</taxon>
        <taxon>Chromadorea</taxon>
        <taxon>Rhabditida</taxon>
        <taxon>Rhabditina</taxon>
        <taxon>Rhabditomorpha</taxon>
        <taxon>Strongyloidea</taxon>
        <taxon>Heterorhabditidae</taxon>
        <taxon>Heterorhabditis</taxon>
    </lineage>
</organism>
<evidence type="ECO:0000313" key="1">
    <source>
        <dbReference type="Proteomes" id="UP000095283"/>
    </source>
</evidence>
<dbReference type="InterPro" id="IPR036388">
    <property type="entry name" value="WH-like_DNA-bd_sf"/>
</dbReference>
<sequence length="203" mass="23666">MVVKKDNFVNCVECTISIVGIRRTCGIDASKTTVWRMLDKCSNNVRSRMKKCPQLTQEYKAERLHWARIPMRCDWEKIQLLRVIFSDEKKFNLDVPDGCHSYWRDLCKEPWHFSTRNFGGGSLMCNGTSRLGVRLDEDEQRGVSECLRISSSLVSPAMCRTKTGLEDNDVPTMDRPSRSRDMNPMENLWVILRCRIHADKRQF</sequence>
<proteinExistence type="predicted"/>
<dbReference type="WBParaSite" id="Hba_15144">
    <property type="protein sequence ID" value="Hba_15144"/>
    <property type="gene ID" value="Hba_15144"/>
</dbReference>
<accession>A0A1I7XCA0</accession>
<evidence type="ECO:0000313" key="2">
    <source>
        <dbReference type="WBParaSite" id="Hba_15144"/>
    </source>
</evidence>
<dbReference type="Gene3D" id="3.30.420.10">
    <property type="entry name" value="Ribonuclease H-like superfamily/Ribonuclease H"/>
    <property type="match status" value="1"/>
</dbReference>
<protein>
    <submittedName>
        <fullName evidence="2">DDE_3 domain-containing protein</fullName>
    </submittedName>
</protein>
<dbReference type="Proteomes" id="UP000095283">
    <property type="component" value="Unplaced"/>
</dbReference>
<dbReference type="GO" id="GO:0003676">
    <property type="term" value="F:nucleic acid binding"/>
    <property type="evidence" value="ECO:0007669"/>
    <property type="project" value="InterPro"/>
</dbReference>
<name>A0A1I7XCA0_HETBA</name>
<dbReference type="Gene3D" id="1.10.10.10">
    <property type="entry name" value="Winged helix-like DNA-binding domain superfamily/Winged helix DNA-binding domain"/>
    <property type="match status" value="1"/>
</dbReference>
<keyword evidence="1" id="KW-1185">Reference proteome</keyword>
<dbReference type="InterPro" id="IPR036397">
    <property type="entry name" value="RNaseH_sf"/>
</dbReference>
<reference evidence="2" key="1">
    <citation type="submission" date="2016-11" db="UniProtKB">
        <authorList>
            <consortium name="WormBaseParasite"/>
        </authorList>
    </citation>
    <scope>IDENTIFICATION</scope>
</reference>